<proteinExistence type="predicted"/>
<name>A0ABV7GGW2_9GAMM</name>
<protein>
    <submittedName>
        <fullName evidence="1">UDP-2,4-diacetamido-2,4, 6-trideoxy-beta-L-altropyranose hydrolase</fullName>
        <ecNumber evidence="1">3.6.1.57</ecNumber>
    </submittedName>
</protein>
<keyword evidence="1" id="KW-0378">Hydrolase</keyword>
<dbReference type="SUPFAM" id="SSF53756">
    <property type="entry name" value="UDP-Glycosyltransferase/glycogen phosphorylase"/>
    <property type="match status" value="1"/>
</dbReference>
<keyword evidence="2" id="KW-1185">Reference proteome</keyword>
<dbReference type="Gene3D" id="3.40.50.11190">
    <property type="match status" value="1"/>
</dbReference>
<dbReference type="RefSeq" id="WP_248934619.1">
    <property type="nucleotide sequence ID" value="NZ_JAKILF010000001.1"/>
</dbReference>
<comment type="caution">
    <text evidence="1">The sequence shown here is derived from an EMBL/GenBank/DDBJ whole genome shotgun (WGS) entry which is preliminary data.</text>
</comment>
<dbReference type="EMBL" id="JBHRTD010000018">
    <property type="protein sequence ID" value="MFC3140779.1"/>
    <property type="molecule type" value="Genomic_DNA"/>
</dbReference>
<dbReference type="Gene3D" id="3.40.50.2000">
    <property type="entry name" value="Glycogen Phosphorylase B"/>
    <property type="match status" value="1"/>
</dbReference>
<reference evidence="2" key="1">
    <citation type="journal article" date="2019" name="Int. J. Syst. Evol. Microbiol.">
        <title>The Global Catalogue of Microorganisms (GCM) 10K type strain sequencing project: providing services to taxonomists for standard genome sequencing and annotation.</title>
        <authorList>
            <consortium name="The Broad Institute Genomics Platform"/>
            <consortium name="The Broad Institute Genome Sequencing Center for Infectious Disease"/>
            <person name="Wu L."/>
            <person name="Ma J."/>
        </authorList>
    </citation>
    <scope>NUCLEOTIDE SEQUENCE [LARGE SCALE GENOMIC DNA]</scope>
    <source>
        <strain evidence="2">KCTC 52277</strain>
    </source>
</reference>
<sequence>MPEHHLVCYGNSSATLGSGHMMRMLAIVSWADKANWRISFCGKYCHPAMAARLADMGFGFTELYDPLNIAQLEAMKADAIIIDDYFLSPAEWQTLARLNCVKLALDDAIDTHPLPVDLVVNPAPNMSEADYRPRTADASLLLGPSYTLLRPEFGKVADVEYQNRQGVLITLGGADVKQMALPLASSMCQLLQDADITVLLGSLNHAQLPALKALAAQYPRLTVLEHCDRVAEVMSGMALAISAAGGTLGELAAMGVPTLALCSVDNQTPALSSPLLNTWYRALDVRTYGQQDAAGDQLIMEQIREQVSDLWHKPCLRQDMSRFARQLIDVQGCSRILEALKQKL</sequence>
<dbReference type="GO" id="GO:0016787">
    <property type="term" value="F:hydrolase activity"/>
    <property type="evidence" value="ECO:0007669"/>
    <property type="project" value="UniProtKB-KW"/>
</dbReference>
<dbReference type="InterPro" id="IPR020023">
    <property type="entry name" value="PseG"/>
</dbReference>
<evidence type="ECO:0000313" key="1">
    <source>
        <dbReference type="EMBL" id="MFC3140779.1"/>
    </source>
</evidence>
<accession>A0ABV7GGW2</accession>
<organism evidence="1 2">
    <name type="scientific">Shewanella submarina</name>
    <dbReference type="NCBI Taxonomy" id="2016376"/>
    <lineage>
        <taxon>Bacteria</taxon>
        <taxon>Pseudomonadati</taxon>
        <taxon>Pseudomonadota</taxon>
        <taxon>Gammaproteobacteria</taxon>
        <taxon>Alteromonadales</taxon>
        <taxon>Shewanellaceae</taxon>
        <taxon>Shewanella</taxon>
    </lineage>
</organism>
<gene>
    <name evidence="1" type="primary">pseG</name>
    <name evidence="1" type="ORF">ACFOE0_21730</name>
</gene>
<evidence type="ECO:0000313" key="2">
    <source>
        <dbReference type="Proteomes" id="UP001595621"/>
    </source>
</evidence>
<dbReference type="EC" id="3.6.1.57" evidence="1"/>
<dbReference type="Proteomes" id="UP001595621">
    <property type="component" value="Unassembled WGS sequence"/>
</dbReference>
<dbReference type="NCBIfam" id="TIGR03590">
    <property type="entry name" value="PseG"/>
    <property type="match status" value="1"/>
</dbReference>